<dbReference type="PANTHER" id="PTHR11575">
    <property type="entry name" value="5'-NUCLEOTIDASE-RELATED"/>
    <property type="match status" value="1"/>
</dbReference>
<dbReference type="Pfam" id="PF02872">
    <property type="entry name" value="5_nucleotid_C"/>
    <property type="match status" value="1"/>
</dbReference>
<reference evidence="6 7" key="1">
    <citation type="journal article" date="2009" name="Appl. Environ. Microbiol.">
        <title>Genomic analysis of 'Elusimicrobium minutum,' the first cultivated representative of the phylum 'Elusimicrobia' (formerly termite group 1).</title>
        <authorList>
            <person name="Herlemann D.P.R."/>
            <person name="Geissinger O."/>
            <person name="Ikeda-Ohtsubo W."/>
            <person name="Kunin V."/>
            <person name="Sun H."/>
            <person name="Lapidus A."/>
            <person name="Hugenholtz P."/>
            <person name="Brune A."/>
        </authorList>
    </citation>
    <scope>NUCLEOTIDE SEQUENCE [LARGE SCALE GENOMIC DNA]</scope>
    <source>
        <strain evidence="6 7">Pei191</strain>
    </source>
</reference>
<keyword evidence="2" id="KW-0732">Signal</keyword>
<dbReference type="GO" id="GO:0008253">
    <property type="term" value="F:5'-nucleotidase activity"/>
    <property type="evidence" value="ECO:0007669"/>
    <property type="project" value="TreeGrafter"/>
</dbReference>
<dbReference type="OrthoDB" id="9800780at2"/>
<keyword evidence="7" id="KW-1185">Reference proteome</keyword>
<dbReference type="GO" id="GO:0008768">
    <property type="term" value="F:UDP-sugar diphosphatase activity"/>
    <property type="evidence" value="ECO:0007669"/>
    <property type="project" value="TreeGrafter"/>
</dbReference>
<dbReference type="GO" id="GO:0000166">
    <property type="term" value="F:nucleotide binding"/>
    <property type="evidence" value="ECO:0007669"/>
    <property type="project" value="UniProtKB-KW"/>
</dbReference>
<evidence type="ECO:0000259" key="5">
    <source>
        <dbReference type="Pfam" id="PF02872"/>
    </source>
</evidence>
<evidence type="ECO:0000313" key="7">
    <source>
        <dbReference type="Proteomes" id="UP000001029"/>
    </source>
</evidence>
<dbReference type="PROSITE" id="PS00786">
    <property type="entry name" value="5_NUCLEOTIDASE_2"/>
    <property type="match status" value="1"/>
</dbReference>
<dbReference type="InterPro" id="IPR004843">
    <property type="entry name" value="Calcineurin-like_PHP"/>
</dbReference>
<dbReference type="GO" id="GO:0046872">
    <property type="term" value="F:metal ion binding"/>
    <property type="evidence" value="ECO:0007669"/>
    <property type="project" value="InterPro"/>
</dbReference>
<dbReference type="InterPro" id="IPR006179">
    <property type="entry name" value="5_nucleotidase/apyrase"/>
</dbReference>
<dbReference type="SUPFAM" id="SSF55816">
    <property type="entry name" value="5'-nucleotidase (syn. UDP-sugar hydrolase), C-terminal domain"/>
    <property type="match status" value="1"/>
</dbReference>
<evidence type="ECO:0000256" key="1">
    <source>
        <dbReference type="ARBA" id="ARBA00006654"/>
    </source>
</evidence>
<comment type="similarity">
    <text evidence="1 3">Belongs to the 5'-nucleotidase family.</text>
</comment>
<evidence type="ECO:0000259" key="4">
    <source>
        <dbReference type="Pfam" id="PF00149"/>
    </source>
</evidence>
<evidence type="ECO:0000313" key="6">
    <source>
        <dbReference type="EMBL" id="ACC98584.1"/>
    </source>
</evidence>
<accession>B2KDI8</accession>
<protein>
    <submittedName>
        <fullName evidence="6">Metallophosphoesterase</fullName>
    </submittedName>
</protein>
<feature type="domain" description="Calcineurin-like phosphoesterase" evidence="4">
    <location>
        <begin position="24"/>
        <end position="225"/>
    </location>
</feature>
<dbReference type="KEGG" id="emi:Emin_1031"/>
<proteinExistence type="inferred from homology"/>
<dbReference type="InterPro" id="IPR029052">
    <property type="entry name" value="Metallo-depent_PP-like"/>
</dbReference>
<dbReference type="PRINTS" id="PR01607">
    <property type="entry name" value="APYRASEFAMLY"/>
</dbReference>
<keyword evidence="3" id="KW-0378">Hydrolase</keyword>
<dbReference type="Proteomes" id="UP000001029">
    <property type="component" value="Chromosome"/>
</dbReference>
<dbReference type="STRING" id="445932.Emin_1031"/>
<dbReference type="InterPro" id="IPR006146">
    <property type="entry name" value="5'-Nucleotdase_CS"/>
</dbReference>
<dbReference type="RefSeq" id="WP_012415199.1">
    <property type="nucleotide sequence ID" value="NC_010644.1"/>
</dbReference>
<dbReference type="EMBL" id="CP001055">
    <property type="protein sequence ID" value="ACC98584.1"/>
    <property type="molecule type" value="Genomic_DNA"/>
</dbReference>
<keyword evidence="3" id="KW-0547">Nucleotide-binding</keyword>
<dbReference type="Gene3D" id="3.60.21.10">
    <property type="match status" value="1"/>
</dbReference>
<dbReference type="InterPro" id="IPR008334">
    <property type="entry name" value="5'-Nucleotdase_C"/>
</dbReference>
<feature type="domain" description="5'-Nucleotidase C-terminal" evidence="5">
    <location>
        <begin position="309"/>
        <end position="442"/>
    </location>
</feature>
<name>B2KDI8_ELUMP</name>
<gene>
    <name evidence="6" type="ordered locus">Emin_1031</name>
</gene>
<dbReference type="AlphaFoldDB" id="B2KDI8"/>
<evidence type="ECO:0000256" key="2">
    <source>
        <dbReference type="ARBA" id="ARBA00022729"/>
    </source>
</evidence>
<dbReference type="HOGENOM" id="CLU_005854_7_3_0"/>
<sequence>MRKLTLLFLFISLLAVLQGKEVIVYHTSDTHGYFFPIGSGVEETKGGFAALAAFIKQDSAGKDYLLLDSGDFMQGNIEVNATKGAAAVTLYNELGYNAVTIGNHEFDFGKNALDSAAQNLKADILVSNIEGIPNAKPYKTYKINGVKIAVIGIGLTGPGNKDYKVNNALESYKIAAAEAQKQNPAAVILLMHASSYDKSAQVTPQDIAALKEYALHVSLGGHLHVNKIEKKNNVLFIESGSRLLNVSKIILNFDDNTGVYKGSSAKTIPLVINKPQDEDREIKELVLNIKDMSYETPLCEAKECFYYQRKKDSVLDTEMANFAADVFYNRALSAGEKVDFALINTTSFKADLPKGRLTERDLKQTMPYEDNMSLVKVKGSFIYDLMLNTTIKEFSFFQFSKNIKAEITFNEEGKASFVNIKLNGRPLEREKEYLVATSSFIVFTSKYEAKSFENIPQAKKRELEIKLNKTVKEALLKDSMLTPPKTGRIKIK</sequence>
<dbReference type="SUPFAM" id="SSF56300">
    <property type="entry name" value="Metallo-dependent phosphatases"/>
    <property type="match status" value="1"/>
</dbReference>
<dbReference type="InterPro" id="IPR036907">
    <property type="entry name" value="5'-Nucleotdase_C_sf"/>
</dbReference>
<evidence type="ECO:0000256" key="3">
    <source>
        <dbReference type="RuleBase" id="RU362119"/>
    </source>
</evidence>
<dbReference type="Gene3D" id="3.90.780.10">
    <property type="entry name" value="5'-Nucleotidase, C-terminal domain"/>
    <property type="match status" value="1"/>
</dbReference>
<organism evidence="6 7">
    <name type="scientific">Elusimicrobium minutum (strain Pei191)</name>
    <dbReference type="NCBI Taxonomy" id="445932"/>
    <lineage>
        <taxon>Bacteria</taxon>
        <taxon>Pseudomonadati</taxon>
        <taxon>Elusimicrobiota</taxon>
        <taxon>Elusimicrobia</taxon>
        <taxon>Elusimicrobiales</taxon>
        <taxon>Elusimicrobiaceae</taxon>
        <taxon>Elusimicrobium</taxon>
    </lineage>
</organism>
<dbReference type="PANTHER" id="PTHR11575:SF24">
    <property type="entry name" value="5'-NUCLEOTIDASE"/>
    <property type="match status" value="1"/>
</dbReference>
<dbReference type="GO" id="GO:0009166">
    <property type="term" value="P:nucleotide catabolic process"/>
    <property type="evidence" value="ECO:0007669"/>
    <property type="project" value="InterPro"/>
</dbReference>
<dbReference type="GO" id="GO:0030288">
    <property type="term" value="C:outer membrane-bounded periplasmic space"/>
    <property type="evidence" value="ECO:0007669"/>
    <property type="project" value="TreeGrafter"/>
</dbReference>
<dbReference type="Pfam" id="PF00149">
    <property type="entry name" value="Metallophos"/>
    <property type="match status" value="1"/>
</dbReference>